<dbReference type="AlphaFoldDB" id="A0A078KYT3"/>
<gene>
    <name evidence="2" type="ORF">BN59_01188</name>
</gene>
<sequence length="106" mass="11796">MSQSTKSMLTMMKPSVKTTQIAQSQSKKKPVEQKTSTKSGARGVEFEQVVDDSNIDEPVNNMKNTLVNDMKNKPAMKSTPVNEMENILGMCISSQNKNKSKLTRNN</sequence>
<evidence type="ECO:0000313" key="3">
    <source>
        <dbReference type="Proteomes" id="UP000044071"/>
    </source>
</evidence>
<evidence type="ECO:0000256" key="1">
    <source>
        <dbReference type="SAM" id="MobiDB-lite"/>
    </source>
</evidence>
<organism evidence="2 3">
    <name type="scientific">Legionella massiliensis</name>
    <dbReference type="NCBI Taxonomy" id="1034943"/>
    <lineage>
        <taxon>Bacteria</taxon>
        <taxon>Pseudomonadati</taxon>
        <taxon>Pseudomonadota</taxon>
        <taxon>Gammaproteobacteria</taxon>
        <taxon>Legionellales</taxon>
        <taxon>Legionellaceae</taxon>
        <taxon>Legionella</taxon>
    </lineage>
</organism>
<feature type="region of interest" description="Disordered" evidence="1">
    <location>
        <begin position="1"/>
        <end position="61"/>
    </location>
</feature>
<dbReference type="STRING" id="1034943.BN59_01188"/>
<name>A0A078KYT3_9GAMM</name>
<dbReference type="Proteomes" id="UP000044071">
    <property type="component" value="Unassembled WGS sequence"/>
</dbReference>
<protein>
    <submittedName>
        <fullName evidence="2">Uncharacterized protein</fullName>
    </submittedName>
</protein>
<feature type="compositionally biased region" description="Polar residues" evidence="1">
    <location>
        <begin position="16"/>
        <end position="25"/>
    </location>
</feature>
<dbReference type="RefSeq" id="WP_043873336.1">
    <property type="nucleotide sequence ID" value="NZ_CCVW01000001.1"/>
</dbReference>
<accession>A0A078KYT3</accession>
<proteinExistence type="predicted"/>
<evidence type="ECO:0000313" key="2">
    <source>
        <dbReference type="EMBL" id="CDZ76909.1"/>
    </source>
</evidence>
<dbReference type="EMBL" id="CCSB01000001">
    <property type="protein sequence ID" value="CDZ76909.1"/>
    <property type="molecule type" value="Genomic_DNA"/>
</dbReference>
<reference evidence="2 3" key="1">
    <citation type="submission" date="2014-06" db="EMBL/GenBank/DDBJ databases">
        <authorList>
            <person name="Urmite Genomes Urmite Genomes"/>
        </authorList>
    </citation>
    <scope>NUCLEOTIDE SEQUENCE [LARGE SCALE GENOMIC DNA]</scope>
</reference>
<keyword evidence="3" id="KW-1185">Reference proteome</keyword>